<evidence type="ECO:0000313" key="6">
    <source>
        <dbReference type="EMBL" id="MCC2221101.1"/>
    </source>
</evidence>
<evidence type="ECO:0000259" key="5">
    <source>
        <dbReference type="Pfam" id="PF00496"/>
    </source>
</evidence>
<dbReference type="GO" id="GO:0042597">
    <property type="term" value="C:periplasmic space"/>
    <property type="evidence" value="ECO:0007669"/>
    <property type="project" value="UniProtKB-ARBA"/>
</dbReference>
<dbReference type="Gene3D" id="3.10.105.10">
    <property type="entry name" value="Dipeptide-binding Protein, Domain 3"/>
    <property type="match status" value="1"/>
</dbReference>
<gene>
    <name evidence="6" type="ORF">LKD48_05490</name>
</gene>
<evidence type="ECO:0000256" key="1">
    <source>
        <dbReference type="ARBA" id="ARBA00005695"/>
    </source>
</evidence>
<dbReference type="Pfam" id="PF00496">
    <property type="entry name" value="SBP_bac_5"/>
    <property type="match status" value="1"/>
</dbReference>
<dbReference type="PIRSF" id="PIRSF002741">
    <property type="entry name" value="MppA"/>
    <property type="match status" value="1"/>
</dbReference>
<evidence type="ECO:0000313" key="7">
    <source>
        <dbReference type="Proteomes" id="UP001198200"/>
    </source>
</evidence>
<evidence type="ECO:0000256" key="3">
    <source>
        <dbReference type="ARBA" id="ARBA00022729"/>
    </source>
</evidence>
<accession>A0AAE3E3B6</accession>
<evidence type="ECO:0000256" key="4">
    <source>
        <dbReference type="SAM" id="SignalP"/>
    </source>
</evidence>
<organism evidence="6 7">
    <name type="scientific">Anthropogastromicrobium aceti</name>
    <dbReference type="NCBI Taxonomy" id="2981768"/>
    <lineage>
        <taxon>Bacteria</taxon>
        <taxon>Bacillati</taxon>
        <taxon>Bacillota</taxon>
        <taxon>Clostridia</taxon>
        <taxon>Lachnospirales</taxon>
        <taxon>Lachnospiraceae</taxon>
        <taxon>Anthropogastromicrobium</taxon>
    </lineage>
</organism>
<dbReference type="InterPro" id="IPR030678">
    <property type="entry name" value="Peptide/Ni-bd"/>
</dbReference>
<dbReference type="PANTHER" id="PTHR30290">
    <property type="entry name" value="PERIPLASMIC BINDING COMPONENT OF ABC TRANSPORTER"/>
    <property type="match status" value="1"/>
</dbReference>
<proteinExistence type="inferred from homology"/>
<keyword evidence="3 4" id="KW-0732">Signal</keyword>
<feature type="chain" id="PRO_5042121099" evidence="4">
    <location>
        <begin position="28"/>
        <end position="500"/>
    </location>
</feature>
<keyword evidence="7" id="KW-1185">Reference proteome</keyword>
<feature type="domain" description="Solute-binding protein family 5" evidence="5">
    <location>
        <begin position="76"/>
        <end position="420"/>
    </location>
</feature>
<dbReference type="InterPro" id="IPR039424">
    <property type="entry name" value="SBP_5"/>
</dbReference>
<dbReference type="EMBL" id="JAJEQN010000010">
    <property type="protein sequence ID" value="MCC2221101.1"/>
    <property type="molecule type" value="Genomic_DNA"/>
</dbReference>
<dbReference type="GO" id="GO:1904680">
    <property type="term" value="F:peptide transmembrane transporter activity"/>
    <property type="evidence" value="ECO:0007669"/>
    <property type="project" value="TreeGrafter"/>
</dbReference>
<dbReference type="Proteomes" id="UP001198200">
    <property type="component" value="Unassembled WGS sequence"/>
</dbReference>
<dbReference type="RefSeq" id="WP_308731454.1">
    <property type="nucleotide sequence ID" value="NZ_JAJEQN010000010.1"/>
</dbReference>
<reference evidence="6 7" key="1">
    <citation type="submission" date="2021-10" db="EMBL/GenBank/DDBJ databases">
        <title>Anaerobic single-cell dispensing facilitates the cultivation of human gut bacteria.</title>
        <authorList>
            <person name="Afrizal A."/>
        </authorList>
    </citation>
    <scope>NUCLEOTIDE SEQUENCE [LARGE SCALE GENOMIC DNA]</scope>
    <source>
        <strain evidence="6 7">CLA-AA-H224</strain>
    </source>
</reference>
<dbReference type="SUPFAM" id="SSF53850">
    <property type="entry name" value="Periplasmic binding protein-like II"/>
    <property type="match status" value="1"/>
</dbReference>
<protein>
    <submittedName>
        <fullName evidence="6">ABC transporter substrate-binding protein</fullName>
    </submittedName>
</protein>
<name>A0AAE3E3B6_9FIRM</name>
<comment type="similarity">
    <text evidence="1">Belongs to the bacterial solute-binding protein 5 family.</text>
</comment>
<dbReference type="GO" id="GO:0043190">
    <property type="term" value="C:ATP-binding cassette (ABC) transporter complex"/>
    <property type="evidence" value="ECO:0007669"/>
    <property type="project" value="InterPro"/>
</dbReference>
<feature type="signal peptide" evidence="4">
    <location>
        <begin position="1"/>
        <end position="27"/>
    </location>
</feature>
<dbReference type="InterPro" id="IPR000914">
    <property type="entry name" value="SBP_5_dom"/>
</dbReference>
<dbReference type="GO" id="GO:0015833">
    <property type="term" value="P:peptide transport"/>
    <property type="evidence" value="ECO:0007669"/>
    <property type="project" value="TreeGrafter"/>
</dbReference>
<dbReference type="Gene3D" id="3.40.190.10">
    <property type="entry name" value="Periplasmic binding protein-like II"/>
    <property type="match status" value="1"/>
</dbReference>
<dbReference type="AlphaFoldDB" id="A0AAE3E3B6"/>
<keyword evidence="2" id="KW-0813">Transport</keyword>
<sequence length="500" mass="55702">MKKTGKTAALALTMSMAVTAMPFGVSAEETDKTVVRINMESEPDNLDPWLSAASDTEAVFHNVFEGLVLFDETGALIPGLAESWDISDDGLTYTFHLRDDVTFHNGKAFSAEDVVYTYESLSGLGGEEALSSKFKNLTSVEAVDDYTVTMTLAEADAAFLQYTRVAVLPKGYEDQSSAPVGTGPFVFEKYVPGQMVVLEKNEDYYDESRMPKIDEAQIYIMGDDSAVLTALQSGQLDAGIVYADSADYLTGDFTVNSSPQNMVQLFALNNSATPFDDVRVRQAFEYAVNKDQIIDGVFAGYATELYSNFSPVMSYFYNDELEDVYTYDVEKAKELLAEAGYEDGFDITITVPSNYQKHVDTAQVIAQQLKQINVNATIEPVEWGQWLEQVYTNADYQTTVVGLTGKLDPNDILGRYVSDYAKNFMKYNNPDYDKLIEEAKTASDEERVELFKECQKMLTDDAAAVWICDPNAIAVTRSDLKGYTFYPVSFIDLSKLYYEE</sequence>
<evidence type="ECO:0000256" key="2">
    <source>
        <dbReference type="ARBA" id="ARBA00022448"/>
    </source>
</evidence>
<comment type="caution">
    <text evidence="6">The sequence shown here is derived from an EMBL/GenBank/DDBJ whole genome shotgun (WGS) entry which is preliminary data.</text>
</comment>
<dbReference type="PANTHER" id="PTHR30290:SF9">
    <property type="entry name" value="OLIGOPEPTIDE-BINDING PROTEIN APPA"/>
    <property type="match status" value="1"/>
</dbReference>